<proteinExistence type="predicted"/>
<sequence length="94" mass="10160">MLYGHGPVGFSGPDAVEANAQHCPHDNREGEERARVSDLRRYGAAYATLAETQELSDLREALSGVEGALKDQDHIGVGAHARYISEALESIAKR</sequence>
<name>A0A1C4YKK4_9ACTN</name>
<organism evidence="2 3">
    <name type="scientific">Micromonospora chokoriensis</name>
    <dbReference type="NCBI Taxonomy" id="356851"/>
    <lineage>
        <taxon>Bacteria</taxon>
        <taxon>Bacillati</taxon>
        <taxon>Actinomycetota</taxon>
        <taxon>Actinomycetes</taxon>
        <taxon>Micromonosporales</taxon>
        <taxon>Micromonosporaceae</taxon>
        <taxon>Micromonospora</taxon>
    </lineage>
</organism>
<dbReference type="Proteomes" id="UP000198224">
    <property type="component" value="Chromosome I"/>
</dbReference>
<keyword evidence="3" id="KW-1185">Reference proteome</keyword>
<evidence type="ECO:0000313" key="2">
    <source>
        <dbReference type="EMBL" id="SCF20871.1"/>
    </source>
</evidence>
<accession>A0A1C4YKK4</accession>
<gene>
    <name evidence="2" type="ORF">GA0070612_4846</name>
</gene>
<feature type="region of interest" description="Disordered" evidence="1">
    <location>
        <begin position="13"/>
        <end position="34"/>
    </location>
</feature>
<feature type="compositionally biased region" description="Basic and acidic residues" evidence="1">
    <location>
        <begin position="23"/>
        <end position="34"/>
    </location>
</feature>
<dbReference type="EMBL" id="LT607409">
    <property type="protein sequence ID" value="SCF20871.1"/>
    <property type="molecule type" value="Genomic_DNA"/>
</dbReference>
<evidence type="ECO:0000256" key="1">
    <source>
        <dbReference type="SAM" id="MobiDB-lite"/>
    </source>
</evidence>
<dbReference type="AlphaFoldDB" id="A0A1C4YKK4"/>
<evidence type="ECO:0000313" key="3">
    <source>
        <dbReference type="Proteomes" id="UP000198224"/>
    </source>
</evidence>
<reference evidence="3" key="1">
    <citation type="submission" date="2016-06" db="EMBL/GenBank/DDBJ databases">
        <authorList>
            <person name="Varghese N."/>
            <person name="Submissions Spin"/>
        </authorList>
    </citation>
    <scope>NUCLEOTIDE SEQUENCE [LARGE SCALE GENOMIC DNA]</scope>
    <source>
        <strain evidence="3">DSM 45160</strain>
    </source>
</reference>
<dbReference type="RefSeq" id="WP_088989985.1">
    <property type="nucleotide sequence ID" value="NZ_LT607409.1"/>
</dbReference>
<protein>
    <submittedName>
        <fullName evidence="2">Uncharacterized protein</fullName>
    </submittedName>
</protein>